<dbReference type="InterPro" id="IPR004224">
    <property type="entry name" value="Fum_red_B_TM"/>
</dbReference>
<dbReference type="GO" id="GO:0046872">
    <property type="term" value="F:metal ion binding"/>
    <property type="evidence" value="ECO:0007669"/>
    <property type="project" value="UniProtKB-KW"/>
</dbReference>
<keyword evidence="5 9" id="KW-1133">Transmembrane helix</keyword>
<dbReference type="GO" id="GO:0016020">
    <property type="term" value="C:membrane"/>
    <property type="evidence" value="ECO:0007669"/>
    <property type="project" value="UniProtKB-SubCell"/>
</dbReference>
<dbReference type="GO" id="GO:0006099">
    <property type="term" value="P:tricarboxylic acid cycle"/>
    <property type="evidence" value="ECO:0007669"/>
    <property type="project" value="InterPro"/>
</dbReference>
<feature type="transmembrane region" description="Helical" evidence="9">
    <location>
        <begin position="133"/>
        <end position="152"/>
    </location>
</feature>
<dbReference type="InterPro" id="IPR034804">
    <property type="entry name" value="SQR/QFR_C/D"/>
</dbReference>
<dbReference type="Pfam" id="PF01127">
    <property type="entry name" value="Sdh_cyt"/>
    <property type="match status" value="1"/>
</dbReference>
<dbReference type="EMBL" id="MGDB01000029">
    <property type="protein sequence ID" value="OGL42725.1"/>
    <property type="molecule type" value="Genomic_DNA"/>
</dbReference>
<feature type="transmembrane region" description="Helical" evidence="9">
    <location>
        <begin position="172"/>
        <end position="194"/>
    </location>
</feature>
<dbReference type="PIRSF" id="PIRSF000177">
    <property type="entry name" value="Fumar_rd_cyt_b"/>
    <property type="match status" value="1"/>
</dbReference>
<evidence type="ECO:0000256" key="2">
    <source>
        <dbReference type="ARBA" id="ARBA00022617"/>
    </source>
</evidence>
<feature type="transmembrane region" description="Helical" evidence="9">
    <location>
        <begin position="46"/>
        <end position="67"/>
    </location>
</feature>
<reference evidence="10 11" key="1">
    <citation type="journal article" date="2016" name="Nat. Commun.">
        <title>Thousands of microbial genomes shed light on interconnected biogeochemical processes in an aquifer system.</title>
        <authorList>
            <person name="Anantharaman K."/>
            <person name="Brown C.T."/>
            <person name="Hug L.A."/>
            <person name="Sharon I."/>
            <person name="Castelle C.J."/>
            <person name="Probst A.J."/>
            <person name="Thomas B.C."/>
            <person name="Singh A."/>
            <person name="Wilkins M.J."/>
            <person name="Karaoz U."/>
            <person name="Brodie E.L."/>
            <person name="Williams K.H."/>
            <person name="Hubbard S.S."/>
            <person name="Banfield J.F."/>
        </authorList>
    </citation>
    <scope>NUCLEOTIDE SEQUENCE [LARGE SCALE GENOMIC DNA]</scope>
</reference>
<keyword evidence="7 9" id="KW-0472">Membrane</keyword>
<comment type="caution">
    <text evidence="10">The sequence shown here is derived from an EMBL/GenBank/DDBJ whole genome shotgun (WGS) entry which is preliminary data.</text>
</comment>
<keyword evidence="2 8" id="KW-0349">Heme</keyword>
<gene>
    <name evidence="10" type="ORF">A2042_05110</name>
</gene>
<dbReference type="Proteomes" id="UP000178526">
    <property type="component" value="Unassembled WGS sequence"/>
</dbReference>
<evidence type="ECO:0000256" key="9">
    <source>
        <dbReference type="SAM" id="Phobius"/>
    </source>
</evidence>
<feature type="binding site" description="axial binding residue" evidence="8">
    <location>
        <position position="146"/>
    </location>
    <ligand>
        <name>heme b</name>
        <dbReference type="ChEBI" id="CHEBI:60344"/>
        <label>bD</label>
    </ligand>
    <ligandPart>
        <name>Fe</name>
        <dbReference type="ChEBI" id="CHEBI:18248"/>
    </ligandPart>
</feature>
<sequence>MAELISGLSLVGFLWVHMLFVATVIIGPDIFNNVPVFLEKYLLSQIGIPMVIILILAHMVLAGRRLPNRLSDMKIVWRHSRLLNHYDTWTWLFQCVTGVAIGILAAAHIWTVVSRWDINIPISSERVVQSPYFIFYIMLLLCGEYHAGVGLYREAVKWGWIERKKVSWVLDAITICIITLGIIALFTIKGYAVISGTGGVQ</sequence>
<keyword evidence="4 8" id="KW-0479">Metal-binding</keyword>
<accession>A0A1F7RMB2</accession>
<feature type="binding site" description="axial binding residue" evidence="8">
    <location>
        <position position="108"/>
    </location>
    <ligand>
        <name>heme b</name>
        <dbReference type="ChEBI" id="CHEBI:60344"/>
        <label>bD</label>
    </ligand>
    <ligandPart>
        <name>Fe</name>
        <dbReference type="ChEBI" id="CHEBI:18248"/>
    </ligandPart>
</feature>
<keyword evidence="6 8" id="KW-0408">Iron</keyword>
<comment type="subcellular location">
    <subcellularLocation>
        <location evidence="1">Membrane</location>
    </subcellularLocation>
</comment>
<feature type="transmembrane region" description="Helical" evidence="9">
    <location>
        <begin position="7"/>
        <end position="26"/>
    </location>
</feature>
<evidence type="ECO:0000256" key="8">
    <source>
        <dbReference type="PIRSR" id="PIRSR000177-1"/>
    </source>
</evidence>
<name>A0A1F7RMB2_9BACT</name>
<protein>
    <recommendedName>
        <fullName evidence="12">Succinate dehydrogenase</fullName>
    </recommendedName>
</protein>
<organism evidence="10 11">
    <name type="scientific">Candidatus Schekmanbacteria bacterium GWA2_38_11</name>
    <dbReference type="NCBI Taxonomy" id="1817876"/>
    <lineage>
        <taxon>Bacteria</taxon>
        <taxon>Candidatus Schekmaniibacteriota</taxon>
    </lineage>
</organism>
<evidence type="ECO:0000256" key="1">
    <source>
        <dbReference type="ARBA" id="ARBA00004370"/>
    </source>
</evidence>
<evidence type="ECO:0000313" key="11">
    <source>
        <dbReference type="Proteomes" id="UP000178526"/>
    </source>
</evidence>
<dbReference type="Gene3D" id="1.20.1300.10">
    <property type="entry name" value="Fumarate reductase/succinate dehydrogenase, transmembrane subunit"/>
    <property type="match status" value="1"/>
</dbReference>
<evidence type="ECO:0000256" key="3">
    <source>
        <dbReference type="ARBA" id="ARBA00022692"/>
    </source>
</evidence>
<evidence type="ECO:0000256" key="7">
    <source>
        <dbReference type="ARBA" id="ARBA00023136"/>
    </source>
</evidence>
<evidence type="ECO:0000256" key="5">
    <source>
        <dbReference type="ARBA" id="ARBA00022989"/>
    </source>
</evidence>
<evidence type="ECO:0000256" key="4">
    <source>
        <dbReference type="ARBA" id="ARBA00022723"/>
    </source>
</evidence>
<evidence type="ECO:0000256" key="6">
    <source>
        <dbReference type="ARBA" id="ARBA00023004"/>
    </source>
</evidence>
<evidence type="ECO:0000313" key="10">
    <source>
        <dbReference type="EMBL" id="OGL42725.1"/>
    </source>
</evidence>
<feature type="binding site" description="axial binding residue" evidence="8">
    <location>
        <position position="17"/>
    </location>
    <ligand>
        <name>heme b</name>
        <dbReference type="ChEBI" id="CHEBI:60344"/>
        <label>bD</label>
    </ligand>
    <ligandPart>
        <name>Fe</name>
        <dbReference type="ChEBI" id="CHEBI:18248"/>
    </ligandPart>
</feature>
<dbReference type="AlphaFoldDB" id="A0A1F7RMB2"/>
<keyword evidence="3 9" id="KW-0812">Transmembrane</keyword>
<dbReference type="InterPro" id="IPR000701">
    <property type="entry name" value="SuccDH_FuR_B_TM-su"/>
</dbReference>
<evidence type="ECO:0008006" key="12">
    <source>
        <dbReference type="Google" id="ProtNLM"/>
    </source>
</evidence>
<dbReference type="SUPFAM" id="SSF81343">
    <property type="entry name" value="Fumarate reductase respiratory complex transmembrane subunits"/>
    <property type="match status" value="1"/>
</dbReference>
<feature type="binding site" description="axial binding residue" evidence="8">
    <location>
        <position position="58"/>
    </location>
    <ligand>
        <name>heme b</name>
        <dbReference type="ChEBI" id="CHEBI:60344"/>
        <label>bD</label>
    </ligand>
    <ligandPart>
        <name>Fe</name>
        <dbReference type="ChEBI" id="CHEBI:18248"/>
    </ligandPart>
</feature>
<proteinExistence type="predicted"/>
<feature type="transmembrane region" description="Helical" evidence="9">
    <location>
        <begin position="88"/>
        <end position="113"/>
    </location>
</feature>